<dbReference type="EMBL" id="LSSK01000114">
    <property type="protein sequence ID" value="OMH85050.1"/>
    <property type="molecule type" value="Genomic_DNA"/>
</dbReference>
<keyword evidence="5" id="KW-0809">Transit peptide</keyword>
<evidence type="ECO:0000256" key="3">
    <source>
        <dbReference type="ARBA" id="ARBA00010005"/>
    </source>
</evidence>
<reference evidence="12" key="1">
    <citation type="submission" date="2017-01" db="EMBL/GenBank/DDBJ databases">
        <authorList>
            <person name="Wang Y."/>
            <person name="White M."/>
            <person name="Kvist S."/>
            <person name="Moncalvo J.-M."/>
        </authorList>
    </citation>
    <scope>NUCLEOTIDE SEQUENCE [LARGE SCALE GENOMIC DNA]</scope>
    <source>
        <strain evidence="12">COL-18-3</strain>
    </source>
</reference>
<dbReference type="GO" id="GO:0005739">
    <property type="term" value="C:mitochondrion"/>
    <property type="evidence" value="ECO:0007669"/>
    <property type="project" value="UniProtKB-SubCell"/>
</dbReference>
<evidence type="ECO:0000256" key="4">
    <source>
        <dbReference type="ARBA" id="ARBA00013182"/>
    </source>
</evidence>
<dbReference type="OrthoDB" id="339764at2759"/>
<evidence type="ECO:0000256" key="6">
    <source>
        <dbReference type="ARBA" id="ARBA00023002"/>
    </source>
</evidence>
<evidence type="ECO:0000259" key="9">
    <source>
        <dbReference type="Pfam" id="PF00465"/>
    </source>
</evidence>
<dbReference type="AlphaFoldDB" id="A0A1R1PVR8"/>
<accession>A0A1R1PVR8</accession>
<evidence type="ECO:0000256" key="7">
    <source>
        <dbReference type="ARBA" id="ARBA00023128"/>
    </source>
</evidence>
<dbReference type="Proteomes" id="UP000188320">
    <property type="component" value="Unassembled WGS sequence"/>
</dbReference>
<gene>
    <name evidence="11" type="ORF">AX774_g1410</name>
</gene>
<dbReference type="EC" id="1.1.99.24" evidence="4"/>
<comment type="subcellular location">
    <subcellularLocation>
        <location evidence="2">Mitochondrion</location>
    </subcellularLocation>
</comment>
<evidence type="ECO:0000256" key="5">
    <source>
        <dbReference type="ARBA" id="ARBA00022946"/>
    </source>
</evidence>
<dbReference type="InterPro" id="IPR039697">
    <property type="entry name" value="Alcohol_dehydrogenase_Fe"/>
</dbReference>
<comment type="catalytic activity">
    <reaction evidence="1">
        <text>(S)-3-hydroxybutanoate + 2-oxoglutarate = (R)-2-hydroxyglutarate + acetoacetate</text>
        <dbReference type="Rhea" id="RHEA:23048"/>
        <dbReference type="ChEBI" id="CHEBI:11047"/>
        <dbReference type="ChEBI" id="CHEBI:13705"/>
        <dbReference type="ChEBI" id="CHEBI:15801"/>
        <dbReference type="ChEBI" id="CHEBI:16810"/>
        <dbReference type="EC" id="1.1.99.24"/>
    </reaction>
</comment>
<evidence type="ECO:0000256" key="8">
    <source>
        <dbReference type="ARBA" id="ARBA00049496"/>
    </source>
</evidence>
<dbReference type="InterPro" id="IPR001670">
    <property type="entry name" value="ADH_Fe/GldA"/>
</dbReference>
<feature type="domain" description="Fe-containing alcohol dehydrogenase-like C-terminal" evidence="10">
    <location>
        <begin position="287"/>
        <end position="476"/>
    </location>
</feature>
<proteinExistence type="inferred from homology"/>
<evidence type="ECO:0000256" key="1">
    <source>
        <dbReference type="ARBA" id="ARBA00000813"/>
    </source>
</evidence>
<keyword evidence="6" id="KW-0560">Oxidoreductase</keyword>
<dbReference type="Pfam" id="PF00465">
    <property type="entry name" value="Fe-ADH"/>
    <property type="match status" value="1"/>
</dbReference>
<dbReference type="Gene3D" id="1.20.1090.10">
    <property type="entry name" value="Dehydroquinate synthase-like - alpha domain"/>
    <property type="match status" value="1"/>
</dbReference>
<protein>
    <recommendedName>
        <fullName evidence="4">hydroxyacid-oxoacid transhydrogenase</fullName>
        <ecNumber evidence="4">1.1.99.24</ecNumber>
    </recommendedName>
</protein>
<dbReference type="GO" id="GO:0004022">
    <property type="term" value="F:alcohol dehydrogenase (NAD+) activity"/>
    <property type="evidence" value="ECO:0007669"/>
    <property type="project" value="InterPro"/>
</dbReference>
<keyword evidence="12" id="KW-1185">Reference proteome</keyword>
<sequence length="481" mass="52202">MKLTQGACTCPAHMGGRIISKHLPTCKSNKMATQVPMEYAFEMASSNIRYGENATSEVGMDAANLKAKRVMVLTDPNIAKLRPMKTAIESLEANKVNYTVFDKVRVEPSDISFKEAIAFARKYQPDLYIAVGGGSTIDTAKAANLYTEYPDADFLDFVNAPIGKGLPIDKTLRPLIAIPTTAGTGSETTGASIFDFKSMNVKTGIANRALKPVLGIVDPLNIRSGPLSVQISAGLDVLFLFVRSGIYTHASTYLHPYSHSLESYTAIPYKLRGPAPENPLLRPAYQGSNPISDVWSIKALKMVVDSLPKIKKDVNDYKAQSEMILAATYAGIGFGNAGVHLCHGMSYPISGLVKNYNHPEYPTDHSLVPHGVSVAITAPSVFSFTSAMYPERHLQIAQIFGADISNAKLADAGAILADRIRQFLYNLELPDGISAFGYTYSDIEKLVQGTLPQHRVTKLAPLAAGTEDLSKIFENSLKLYN</sequence>
<comment type="similarity">
    <text evidence="3">Belongs to the iron-containing alcohol dehydrogenase family. Hydroxyacid-oxoacid transhydrogenase subfamily.</text>
</comment>
<dbReference type="InterPro" id="IPR042157">
    <property type="entry name" value="HOT"/>
</dbReference>
<dbReference type="SUPFAM" id="SSF56796">
    <property type="entry name" value="Dehydroquinate synthase-like"/>
    <property type="match status" value="1"/>
</dbReference>
<evidence type="ECO:0000256" key="2">
    <source>
        <dbReference type="ARBA" id="ARBA00004173"/>
    </source>
</evidence>
<dbReference type="GO" id="GO:0046872">
    <property type="term" value="F:metal ion binding"/>
    <property type="evidence" value="ECO:0007669"/>
    <property type="project" value="InterPro"/>
</dbReference>
<dbReference type="FunFam" id="3.40.50.1970:FF:000009">
    <property type="entry name" value="Fe-containing alcohol dehydrogenase"/>
    <property type="match status" value="1"/>
</dbReference>
<dbReference type="PANTHER" id="PTHR11496:SF83">
    <property type="entry name" value="HYDROXYACID-OXOACID TRANSHYDROGENASE, MITOCHONDRIAL"/>
    <property type="match status" value="1"/>
</dbReference>
<name>A0A1R1PVR8_ZANCU</name>
<dbReference type="Pfam" id="PF25137">
    <property type="entry name" value="ADH_Fe_C"/>
    <property type="match status" value="1"/>
</dbReference>
<dbReference type="InterPro" id="IPR056798">
    <property type="entry name" value="ADH_Fe_C"/>
</dbReference>
<dbReference type="FunFam" id="1.20.1090.10:FF:000003">
    <property type="entry name" value="Probable hydroxyacid-oxoacid transhydrogenase, mitochondrial"/>
    <property type="match status" value="1"/>
</dbReference>
<evidence type="ECO:0000259" key="10">
    <source>
        <dbReference type="Pfam" id="PF25137"/>
    </source>
</evidence>
<keyword evidence="7" id="KW-0496">Mitochondrion</keyword>
<evidence type="ECO:0000313" key="11">
    <source>
        <dbReference type="EMBL" id="OMH85050.1"/>
    </source>
</evidence>
<evidence type="ECO:0000313" key="12">
    <source>
        <dbReference type="Proteomes" id="UP000188320"/>
    </source>
</evidence>
<dbReference type="GO" id="GO:0047988">
    <property type="term" value="F:hydroxyacid-oxoacid transhydrogenase activity"/>
    <property type="evidence" value="ECO:0007669"/>
    <property type="project" value="UniProtKB-EC"/>
</dbReference>
<comment type="catalytic activity">
    <reaction evidence="8">
        <text>4-hydroxybutanoate + 2-oxoglutarate = (R)-2-hydroxyglutarate + succinate semialdehyde</text>
        <dbReference type="Rhea" id="RHEA:24734"/>
        <dbReference type="ChEBI" id="CHEBI:15801"/>
        <dbReference type="ChEBI" id="CHEBI:16724"/>
        <dbReference type="ChEBI" id="CHEBI:16810"/>
        <dbReference type="ChEBI" id="CHEBI:57706"/>
        <dbReference type="EC" id="1.1.99.24"/>
    </reaction>
</comment>
<comment type="caution">
    <text evidence="11">The sequence shown here is derived from an EMBL/GenBank/DDBJ whole genome shotgun (WGS) entry which is preliminary data.</text>
</comment>
<organism evidence="11 12">
    <name type="scientific">Zancudomyces culisetae</name>
    <name type="common">Gut fungus</name>
    <name type="synonym">Smittium culisetae</name>
    <dbReference type="NCBI Taxonomy" id="1213189"/>
    <lineage>
        <taxon>Eukaryota</taxon>
        <taxon>Fungi</taxon>
        <taxon>Fungi incertae sedis</taxon>
        <taxon>Zoopagomycota</taxon>
        <taxon>Kickxellomycotina</taxon>
        <taxon>Harpellomycetes</taxon>
        <taxon>Harpellales</taxon>
        <taxon>Legeriomycetaceae</taxon>
        <taxon>Zancudomyces</taxon>
    </lineage>
</organism>
<dbReference type="CDD" id="cd08190">
    <property type="entry name" value="HOT"/>
    <property type="match status" value="1"/>
</dbReference>
<dbReference type="Gene3D" id="3.40.50.1970">
    <property type="match status" value="1"/>
</dbReference>
<feature type="domain" description="Alcohol dehydrogenase iron-type/glycerol dehydrogenase GldA" evidence="9">
    <location>
        <begin position="46"/>
        <end position="219"/>
    </location>
</feature>
<dbReference type="PANTHER" id="PTHR11496">
    <property type="entry name" value="ALCOHOL DEHYDROGENASE"/>
    <property type="match status" value="1"/>
</dbReference>